<sequence>MHLYLDIFFVSTLSAMLLISSHIYINDVLSSNLPDAGHDKNADRLASFRENKENTGFHKDSRLYLYQLAVCCKSCETMLSY</sequence>
<keyword evidence="1" id="KW-1133">Transmembrane helix</keyword>
<comment type="caution">
    <text evidence="2">The sequence shown here is derived from an EMBL/GenBank/DDBJ whole genome shotgun (WGS) entry which is preliminary data.</text>
</comment>
<feature type="transmembrane region" description="Helical" evidence="1">
    <location>
        <begin position="7"/>
        <end position="25"/>
    </location>
</feature>
<evidence type="ECO:0000313" key="2">
    <source>
        <dbReference type="EMBL" id="GIN21346.1"/>
    </source>
</evidence>
<dbReference type="EMBL" id="BOQT01000008">
    <property type="protein sequence ID" value="GIN21346.1"/>
    <property type="molecule type" value="Genomic_DNA"/>
</dbReference>
<proteinExistence type="predicted"/>
<organism evidence="2 3">
    <name type="scientific">Siminovitchia fordii</name>
    <dbReference type="NCBI Taxonomy" id="254759"/>
    <lineage>
        <taxon>Bacteria</taxon>
        <taxon>Bacillati</taxon>
        <taxon>Bacillota</taxon>
        <taxon>Bacilli</taxon>
        <taxon>Bacillales</taxon>
        <taxon>Bacillaceae</taxon>
        <taxon>Siminovitchia</taxon>
    </lineage>
</organism>
<keyword evidence="3" id="KW-1185">Reference proteome</keyword>
<reference evidence="2 3" key="1">
    <citation type="submission" date="2021-03" db="EMBL/GenBank/DDBJ databases">
        <title>Antimicrobial resistance genes in bacteria isolated from Japanese honey, and their potential for conferring macrolide and lincosamide resistance in the American foulbrood pathogen Paenibacillus larvae.</title>
        <authorList>
            <person name="Okamoto M."/>
            <person name="Kumagai M."/>
            <person name="Kanamori H."/>
            <person name="Takamatsu D."/>
        </authorList>
    </citation>
    <scope>NUCLEOTIDE SEQUENCE [LARGE SCALE GENOMIC DNA]</scope>
    <source>
        <strain evidence="2 3">J1TS3</strain>
    </source>
</reference>
<dbReference type="Proteomes" id="UP000680279">
    <property type="component" value="Unassembled WGS sequence"/>
</dbReference>
<name>A0ABQ4K6I6_9BACI</name>
<evidence type="ECO:0000313" key="3">
    <source>
        <dbReference type="Proteomes" id="UP000680279"/>
    </source>
</evidence>
<protein>
    <submittedName>
        <fullName evidence="2">Uncharacterized protein</fullName>
    </submittedName>
</protein>
<accession>A0ABQ4K6I6</accession>
<keyword evidence="1" id="KW-0472">Membrane</keyword>
<gene>
    <name evidence="2" type="ORF">J1TS3_24800</name>
</gene>
<keyword evidence="1" id="KW-0812">Transmembrane</keyword>
<evidence type="ECO:0000256" key="1">
    <source>
        <dbReference type="SAM" id="Phobius"/>
    </source>
</evidence>